<dbReference type="PANTHER" id="PTHR48047">
    <property type="entry name" value="GLYCOSYLTRANSFERASE"/>
    <property type="match status" value="1"/>
</dbReference>
<keyword evidence="6" id="KW-1185">Reference proteome</keyword>
<dbReference type="InterPro" id="IPR002213">
    <property type="entry name" value="UDP_glucos_trans"/>
</dbReference>
<evidence type="ECO:0000313" key="5">
    <source>
        <dbReference type="EMBL" id="CAI9097905.1"/>
    </source>
</evidence>
<protein>
    <recommendedName>
        <fullName evidence="4">Glycosyltransferase</fullName>
        <ecNumber evidence="4">2.4.1.-</ecNumber>
    </recommendedName>
</protein>
<organism evidence="5 6">
    <name type="scientific">Oldenlandia corymbosa var. corymbosa</name>
    <dbReference type="NCBI Taxonomy" id="529605"/>
    <lineage>
        <taxon>Eukaryota</taxon>
        <taxon>Viridiplantae</taxon>
        <taxon>Streptophyta</taxon>
        <taxon>Embryophyta</taxon>
        <taxon>Tracheophyta</taxon>
        <taxon>Spermatophyta</taxon>
        <taxon>Magnoliopsida</taxon>
        <taxon>eudicotyledons</taxon>
        <taxon>Gunneridae</taxon>
        <taxon>Pentapetalae</taxon>
        <taxon>asterids</taxon>
        <taxon>lamiids</taxon>
        <taxon>Gentianales</taxon>
        <taxon>Rubiaceae</taxon>
        <taxon>Rubioideae</taxon>
        <taxon>Spermacoceae</taxon>
        <taxon>Hedyotis-Oldenlandia complex</taxon>
        <taxon>Oldenlandia</taxon>
    </lineage>
</organism>
<evidence type="ECO:0000313" key="6">
    <source>
        <dbReference type="Proteomes" id="UP001161247"/>
    </source>
</evidence>
<dbReference type="FunFam" id="3.40.50.2000:FF:000047">
    <property type="entry name" value="Glycosyltransferase"/>
    <property type="match status" value="1"/>
</dbReference>
<dbReference type="Gene3D" id="3.40.50.2000">
    <property type="entry name" value="Glycogen Phosphorylase B"/>
    <property type="match status" value="2"/>
</dbReference>
<evidence type="ECO:0000256" key="2">
    <source>
        <dbReference type="ARBA" id="ARBA00022679"/>
    </source>
</evidence>
<dbReference type="Proteomes" id="UP001161247">
    <property type="component" value="Chromosome 3"/>
</dbReference>
<evidence type="ECO:0000256" key="3">
    <source>
        <dbReference type="RuleBase" id="RU003718"/>
    </source>
</evidence>
<gene>
    <name evidence="5" type="ORF">OLC1_LOCUS8261</name>
</gene>
<dbReference type="CDD" id="cd03784">
    <property type="entry name" value="GT1_Gtf-like"/>
    <property type="match status" value="1"/>
</dbReference>
<keyword evidence="2 3" id="KW-0808">Transferase</keyword>
<evidence type="ECO:0000256" key="1">
    <source>
        <dbReference type="ARBA" id="ARBA00009995"/>
    </source>
</evidence>
<proteinExistence type="inferred from homology"/>
<dbReference type="PANTHER" id="PTHR48047:SF182">
    <property type="entry name" value="GLYCOSYLTRANSFERASE"/>
    <property type="match status" value="1"/>
</dbReference>
<dbReference type="EMBL" id="OX459120">
    <property type="protein sequence ID" value="CAI9097905.1"/>
    <property type="molecule type" value="Genomic_DNA"/>
</dbReference>
<comment type="similarity">
    <text evidence="1 3">Belongs to the UDP-glycosyltransferase family.</text>
</comment>
<dbReference type="EC" id="2.4.1.-" evidence="4"/>
<dbReference type="SUPFAM" id="SSF53756">
    <property type="entry name" value="UDP-Glycosyltransferase/glycogen phosphorylase"/>
    <property type="match status" value="1"/>
</dbReference>
<reference evidence="5" key="1">
    <citation type="submission" date="2023-03" db="EMBL/GenBank/DDBJ databases">
        <authorList>
            <person name="Julca I."/>
        </authorList>
    </citation>
    <scope>NUCLEOTIDE SEQUENCE</scope>
</reference>
<sequence>MAKASAEVEQLHFLLIPLMSQSHIIPLTDFAKLLARQGPVVSIITTPLNAIRYKSIVDHASRSNLKIQLIPIEFPGKECGLPEGCENMDALPSPNLARHFFDACSLLQDPIEILAKKLVPKPSCIVSTSALPWTQSLAQNLSIPRYVFHTVSCFTLLCSDILSKTKVHEEVSSDSDTFFLPDTPHRIEFTKSQLPESMRKNSDDLKSVLEHMKQVESQARGYLINSFEELDPWYVEHHKKIYKNFWCIGPVCLSHREMEEKIGRGNKTAVDENYCLKWLDSKEPRSVIYTCFGSLCRLTPTQLKEIGRGLEASNRPFIWIIRDSDYSREVDKWLKEDKYEERIKGIVIKGWAPQVLILSHSAIGGFLTHCGWNSTMEGICAGVPMITWPMFAEQFYNEKFVVNVLRIGVRVGVKEGMKFGEEENKDYLVKGEKIAAAVNELMDDGEEGEAIRKTARELSEKAKRAIEEGGSSYVNTTLLIQDVLQQKGQLKVNCFSVGLEY</sequence>
<dbReference type="Pfam" id="PF00201">
    <property type="entry name" value="UDPGT"/>
    <property type="match status" value="1"/>
</dbReference>
<dbReference type="PROSITE" id="PS00375">
    <property type="entry name" value="UDPGT"/>
    <property type="match status" value="1"/>
</dbReference>
<dbReference type="GO" id="GO:0035251">
    <property type="term" value="F:UDP-glucosyltransferase activity"/>
    <property type="evidence" value="ECO:0007669"/>
    <property type="project" value="TreeGrafter"/>
</dbReference>
<dbReference type="InterPro" id="IPR035595">
    <property type="entry name" value="UDP_glycos_trans_CS"/>
</dbReference>
<name>A0AAV1CS87_OLDCO</name>
<evidence type="ECO:0000256" key="4">
    <source>
        <dbReference type="RuleBase" id="RU362057"/>
    </source>
</evidence>
<accession>A0AAV1CS87</accession>
<keyword evidence="3" id="KW-0328">Glycosyltransferase</keyword>
<dbReference type="AlphaFoldDB" id="A0AAV1CS87"/>